<dbReference type="InterPro" id="IPR029052">
    <property type="entry name" value="Metallo-depent_PP-like"/>
</dbReference>
<gene>
    <name evidence="13" type="primary">LOC106169360</name>
</gene>
<dbReference type="EC" id="3.1.3.2" evidence="2 6"/>
<accession>A0A1S3J1W2</accession>
<dbReference type="InParanoid" id="A0A1S3J1W2"/>
<sequence length="363" mass="41317">MADGMLWTFERIYVLLITLCFSYSNVITETAVENEELNFLVVGDWGGQPHYPYSSRIQRAVAKQLGKVADEVNSQFVISVGDNIYFRGVRNVEDVRFKETFEDVFTHDALQTPWYVIPGNHDHRGNISAQILYTHRKDTSGRWYMPDHNYTITVPIGNGAGNLTLIMLDTIVLCGNTGTHYEGEPPLGPADPKKADAMWQWIEETLKSANRSTYVVVAGHFPTYSIGYHGPTTCLRDRLHPLLHIYKVNAYLCGHDHNLQDLSVTDHNWTVNYFVIGFGALVNHDRHNAPHVPHNSSKFFWSDMQSLGGFGLIQVTLNSMNVTIMDSLGKDLHHVTIFPRVSRSFEEDPKEEIIRIPQDWPIM</sequence>
<feature type="glycosylation site" description="N-linked (GlcNAc...) asparagine" evidence="9">
    <location>
        <position position="126"/>
    </location>
</feature>
<feature type="domain" description="Calcineurin-like phosphoesterase" evidence="11">
    <location>
        <begin position="38"/>
        <end position="258"/>
    </location>
</feature>
<protein>
    <recommendedName>
        <fullName evidence="3 6">Tartrate-resistant acid phosphatase type 5</fullName>
        <ecNumber evidence="2 6">3.1.3.2</ecNumber>
    </recommendedName>
</protein>
<dbReference type="GlyCosmos" id="A0A1S3J1W2">
    <property type="glycosylation" value="1 site, No reported glycans"/>
</dbReference>
<feature type="binding site" evidence="7">
    <location>
        <position position="120"/>
    </location>
    <ligand>
        <name>Fe cation</name>
        <dbReference type="ChEBI" id="CHEBI:24875"/>
        <label>2</label>
    </ligand>
</feature>
<feature type="binding site" evidence="7">
    <location>
        <position position="44"/>
    </location>
    <ligand>
        <name>Fe cation</name>
        <dbReference type="ChEBI" id="CHEBI:24875"/>
        <label>1</label>
    </ligand>
</feature>
<keyword evidence="8" id="KW-1015">Disulfide bond</keyword>
<evidence type="ECO:0000313" key="13">
    <source>
        <dbReference type="RefSeq" id="XP_013404251.1"/>
    </source>
</evidence>
<feature type="binding site" evidence="7">
    <location>
        <position position="82"/>
    </location>
    <ligand>
        <name>Fe cation</name>
        <dbReference type="ChEBI" id="CHEBI:24875"/>
        <label>1</label>
    </ligand>
</feature>
<evidence type="ECO:0000256" key="6">
    <source>
        <dbReference type="PIRNR" id="PIRNR000898"/>
    </source>
</evidence>
<dbReference type="Pfam" id="PF00149">
    <property type="entry name" value="Metallophos"/>
    <property type="match status" value="1"/>
</dbReference>
<feature type="binding site" evidence="7">
    <location>
        <position position="255"/>
    </location>
    <ligand>
        <name>Fe cation</name>
        <dbReference type="ChEBI" id="CHEBI:24875"/>
        <label>2</label>
    </ligand>
</feature>
<dbReference type="InterPro" id="IPR024927">
    <property type="entry name" value="Acid_PPase"/>
</dbReference>
<dbReference type="FunFam" id="3.60.21.10:FF:000062">
    <property type="entry name" value="Tartrate-resistant acid phosphatase type 5"/>
    <property type="match status" value="1"/>
</dbReference>
<name>A0A1S3J1W2_LINAN</name>
<proteinExistence type="predicted"/>
<dbReference type="InterPro" id="IPR004843">
    <property type="entry name" value="Calcineurin-like_PHP"/>
</dbReference>
<keyword evidence="12" id="KW-1185">Reference proteome</keyword>
<dbReference type="AlphaFoldDB" id="A0A1S3J1W2"/>
<evidence type="ECO:0000256" key="9">
    <source>
        <dbReference type="PIRSR" id="PIRSR000898-3"/>
    </source>
</evidence>
<evidence type="ECO:0000313" key="12">
    <source>
        <dbReference type="Proteomes" id="UP000085678"/>
    </source>
</evidence>
<comment type="cofactor">
    <cofactor evidence="7">
        <name>Fe cation</name>
        <dbReference type="ChEBI" id="CHEBI:24875"/>
    </cofactor>
    <text evidence="7">Binds 2 iron ions per subunit.</text>
</comment>
<keyword evidence="7" id="KW-0479">Metal-binding</keyword>
<evidence type="ECO:0000256" key="10">
    <source>
        <dbReference type="SAM" id="SignalP"/>
    </source>
</evidence>
<reference evidence="13" key="1">
    <citation type="submission" date="2025-08" db="UniProtKB">
        <authorList>
            <consortium name="RefSeq"/>
        </authorList>
    </citation>
    <scope>IDENTIFICATION</scope>
    <source>
        <tissue evidence="13">Gonads</tissue>
    </source>
</reference>
<feature type="chain" id="PRO_5010280844" description="Tartrate-resistant acid phosphatase type 5" evidence="10">
    <location>
        <begin position="25"/>
        <end position="363"/>
    </location>
</feature>
<dbReference type="STRING" id="7574.A0A1S3J1W2"/>
<feature type="binding site" evidence="7">
    <location>
        <position position="82"/>
    </location>
    <ligand>
        <name>Fe cation</name>
        <dbReference type="ChEBI" id="CHEBI:24875"/>
        <label>2</label>
    </ligand>
</feature>
<dbReference type="PANTHER" id="PTHR10161:SF14">
    <property type="entry name" value="TARTRATE-RESISTANT ACID PHOSPHATASE TYPE 5"/>
    <property type="match status" value="1"/>
</dbReference>
<dbReference type="PIRSF" id="PIRSF000898">
    <property type="entry name" value="Acid_Ptase_5"/>
    <property type="match status" value="1"/>
</dbReference>
<evidence type="ECO:0000256" key="7">
    <source>
        <dbReference type="PIRSR" id="PIRSR000898-1"/>
    </source>
</evidence>
<dbReference type="InterPro" id="IPR051558">
    <property type="entry name" value="Metallophosphoesterase_PAP"/>
</dbReference>
<evidence type="ECO:0000256" key="3">
    <source>
        <dbReference type="ARBA" id="ARBA00015822"/>
    </source>
</evidence>
<evidence type="ECO:0000256" key="5">
    <source>
        <dbReference type="ARBA" id="ARBA00022801"/>
    </source>
</evidence>
<dbReference type="GeneID" id="106169360"/>
<organism evidence="12 13">
    <name type="scientific">Lingula anatina</name>
    <name type="common">Brachiopod</name>
    <name type="synonym">Lingula unguis</name>
    <dbReference type="NCBI Taxonomy" id="7574"/>
    <lineage>
        <taxon>Eukaryota</taxon>
        <taxon>Metazoa</taxon>
        <taxon>Spiralia</taxon>
        <taxon>Lophotrochozoa</taxon>
        <taxon>Brachiopoda</taxon>
        <taxon>Linguliformea</taxon>
        <taxon>Lingulata</taxon>
        <taxon>Lingulida</taxon>
        <taxon>Linguloidea</taxon>
        <taxon>Lingulidae</taxon>
        <taxon>Lingula</taxon>
    </lineage>
</organism>
<keyword evidence="6 7" id="KW-0408">Iron</keyword>
<dbReference type="Gene3D" id="3.60.21.10">
    <property type="match status" value="1"/>
</dbReference>
<feature type="binding site" evidence="7">
    <location>
        <position position="85"/>
    </location>
    <ligand>
        <name>Fe cation</name>
        <dbReference type="ChEBI" id="CHEBI:24875"/>
        <label>1</label>
    </ligand>
</feature>
<evidence type="ECO:0000256" key="4">
    <source>
        <dbReference type="ARBA" id="ARBA00022729"/>
    </source>
</evidence>
<dbReference type="RefSeq" id="XP_013404251.1">
    <property type="nucleotide sequence ID" value="XM_013548797.1"/>
</dbReference>
<dbReference type="OrthoDB" id="411211at2759"/>
<dbReference type="PANTHER" id="PTHR10161">
    <property type="entry name" value="TARTRATE-RESISTANT ACID PHOSPHATASE TYPE 5"/>
    <property type="match status" value="1"/>
</dbReference>
<dbReference type="CDD" id="cd07378">
    <property type="entry name" value="MPP_ACP5"/>
    <property type="match status" value="1"/>
</dbReference>
<evidence type="ECO:0000259" key="11">
    <source>
        <dbReference type="Pfam" id="PF00149"/>
    </source>
</evidence>
<feature type="binding site" evidence="7">
    <location>
        <position position="257"/>
    </location>
    <ligand>
        <name>Fe cation</name>
        <dbReference type="ChEBI" id="CHEBI:24875"/>
        <label>1</label>
    </ligand>
</feature>
<dbReference type="KEGG" id="lak:106169360"/>
<keyword evidence="5 6" id="KW-0378">Hydrolase</keyword>
<dbReference type="GO" id="GO:0003993">
    <property type="term" value="F:acid phosphatase activity"/>
    <property type="evidence" value="ECO:0007669"/>
    <property type="project" value="UniProtKB-UniRule"/>
</dbReference>
<dbReference type="GO" id="GO:0046872">
    <property type="term" value="F:metal ion binding"/>
    <property type="evidence" value="ECO:0007669"/>
    <property type="project" value="UniProtKB-KW"/>
</dbReference>
<feature type="binding site" evidence="7">
    <location>
        <position position="220"/>
    </location>
    <ligand>
        <name>Fe cation</name>
        <dbReference type="ChEBI" id="CHEBI:24875"/>
        <label>2</label>
    </ligand>
</feature>
<dbReference type="Proteomes" id="UP000085678">
    <property type="component" value="Unplaced"/>
</dbReference>
<feature type="signal peptide" evidence="10">
    <location>
        <begin position="1"/>
        <end position="24"/>
    </location>
</feature>
<dbReference type="SUPFAM" id="SSF56300">
    <property type="entry name" value="Metallo-dependent phosphatases"/>
    <property type="match status" value="1"/>
</dbReference>
<keyword evidence="4 10" id="KW-0732">Signal</keyword>
<evidence type="ECO:0000256" key="8">
    <source>
        <dbReference type="PIRSR" id="PIRSR000898-2"/>
    </source>
</evidence>
<feature type="disulfide bond" evidence="8">
    <location>
        <begin position="174"/>
        <end position="234"/>
    </location>
</feature>
<evidence type="ECO:0000256" key="2">
    <source>
        <dbReference type="ARBA" id="ARBA00012646"/>
    </source>
</evidence>
<evidence type="ECO:0000256" key="1">
    <source>
        <dbReference type="ARBA" id="ARBA00000032"/>
    </source>
</evidence>
<comment type="catalytic activity">
    <reaction evidence="1 6">
        <text>a phosphate monoester + H2O = an alcohol + phosphate</text>
        <dbReference type="Rhea" id="RHEA:15017"/>
        <dbReference type="ChEBI" id="CHEBI:15377"/>
        <dbReference type="ChEBI" id="CHEBI:30879"/>
        <dbReference type="ChEBI" id="CHEBI:43474"/>
        <dbReference type="ChEBI" id="CHEBI:67140"/>
        <dbReference type="EC" id="3.1.3.2"/>
    </reaction>
</comment>